<dbReference type="RefSeq" id="WP_307632718.1">
    <property type="nucleotide sequence ID" value="NZ_JAPHEH010000001.1"/>
</dbReference>
<feature type="domain" description="MoaB/Mog" evidence="5">
    <location>
        <begin position="179"/>
        <end position="318"/>
    </location>
</feature>
<evidence type="ECO:0000256" key="4">
    <source>
        <dbReference type="RuleBase" id="RU365090"/>
    </source>
</evidence>
<keyword evidence="4" id="KW-0500">Molybdenum</keyword>
<dbReference type="GO" id="GO:0061599">
    <property type="term" value="F:molybdopterin molybdotransferase activity"/>
    <property type="evidence" value="ECO:0007669"/>
    <property type="project" value="UniProtKB-UniRule"/>
</dbReference>
<comment type="cofactor">
    <cofactor evidence="4">
        <name>Mg(2+)</name>
        <dbReference type="ChEBI" id="CHEBI:18420"/>
    </cofactor>
</comment>
<dbReference type="InterPro" id="IPR005110">
    <property type="entry name" value="MoeA_linker/N"/>
</dbReference>
<name>A0A9X4MG25_9BACT</name>
<keyword evidence="7" id="KW-1185">Reference proteome</keyword>
<keyword evidence="4" id="KW-0479">Metal-binding</keyword>
<dbReference type="Gene3D" id="2.170.190.11">
    <property type="entry name" value="Molybdopterin biosynthesis moea protein, domain 3"/>
    <property type="match status" value="1"/>
</dbReference>
<dbReference type="SUPFAM" id="SSF53218">
    <property type="entry name" value="Molybdenum cofactor biosynthesis proteins"/>
    <property type="match status" value="1"/>
</dbReference>
<evidence type="ECO:0000313" key="7">
    <source>
        <dbReference type="Proteomes" id="UP001154240"/>
    </source>
</evidence>
<dbReference type="EMBL" id="JAPHEH010000001">
    <property type="protein sequence ID" value="MDG4475743.1"/>
    <property type="molecule type" value="Genomic_DNA"/>
</dbReference>
<reference evidence="6" key="2">
    <citation type="submission" date="2022-10" db="EMBL/GenBank/DDBJ databases">
        <authorList>
            <person name="Aronson H.S."/>
        </authorList>
    </citation>
    <scope>NUCLEOTIDE SEQUENCE</scope>
    <source>
        <strain evidence="6">RS19-109</strain>
    </source>
</reference>
<dbReference type="InterPro" id="IPR036688">
    <property type="entry name" value="MoeA_C_domain_IV_sf"/>
</dbReference>
<evidence type="ECO:0000256" key="1">
    <source>
        <dbReference type="ARBA" id="ARBA00002901"/>
    </source>
</evidence>
<evidence type="ECO:0000256" key="2">
    <source>
        <dbReference type="ARBA" id="ARBA00010763"/>
    </source>
</evidence>
<dbReference type="InterPro" id="IPR036425">
    <property type="entry name" value="MoaB/Mog-like_dom_sf"/>
</dbReference>
<dbReference type="EC" id="2.10.1.1" evidence="4"/>
<dbReference type="AlphaFoldDB" id="A0A9X4MG25"/>
<gene>
    <name evidence="6" type="ORF">OLX77_06165</name>
</gene>
<keyword evidence="4" id="KW-0460">Magnesium</keyword>
<dbReference type="InterPro" id="IPR036135">
    <property type="entry name" value="MoeA_linker/N_sf"/>
</dbReference>
<dbReference type="Gene3D" id="3.40.980.10">
    <property type="entry name" value="MoaB/Mog-like domain"/>
    <property type="match status" value="1"/>
</dbReference>
<accession>A0A9X4MG25</accession>
<dbReference type="InterPro" id="IPR001453">
    <property type="entry name" value="MoaB/Mog_dom"/>
</dbReference>
<proteinExistence type="inferred from homology"/>
<protein>
    <recommendedName>
        <fullName evidence="4">Molybdopterin molybdenumtransferase</fullName>
        <ecNumber evidence="4">2.10.1.1</ecNumber>
    </recommendedName>
</protein>
<dbReference type="PANTHER" id="PTHR10192:SF5">
    <property type="entry name" value="GEPHYRIN"/>
    <property type="match status" value="1"/>
</dbReference>
<dbReference type="CDD" id="cd00887">
    <property type="entry name" value="MoeA"/>
    <property type="match status" value="1"/>
</dbReference>
<dbReference type="Pfam" id="PF00994">
    <property type="entry name" value="MoCF_biosynth"/>
    <property type="match status" value="1"/>
</dbReference>
<dbReference type="Pfam" id="PF03453">
    <property type="entry name" value="MoeA_N"/>
    <property type="match status" value="1"/>
</dbReference>
<comment type="function">
    <text evidence="1 4">Catalyzes the insertion of molybdate into adenylated molybdopterin with the concomitant release of AMP.</text>
</comment>
<dbReference type="Proteomes" id="UP001154240">
    <property type="component" value="Unassembled WGS sequence"/>
</dbReference>
<evidence type="ECO:0000259" key="5">
    <source>
        <dbReference type="SMART" id="SM00852"/>
    </source>
</evidence>
<organism evidence="6 7">
    <name type="scientific">Thiovibrio frasassiensis</name>
    <dbReference type="NCBI Taxonomy" id="2984131"/>
    <lineage>
        <taxon>Bacteria</taxon>
        <taxon>Pseudomonadati</taxon>
        <taxon>Thermodesulfobacteriota</taxon>
        <taxon>Desulfobulbia</taxon>
        <taxon>Desulfobulbales</taxon>
        <taxon>Thiovibrionaceae</taxon>
        <taxon>Thiovibrio</taxon>
    </lineage>
</organism>
<dbReference type="SUPFAM" id="SSF63882">
    <property type="entry name" value="MoeA N-terminal region -like"/>
    <property type="match status" value="1"/>
</dbReference>
<dbReference type="SMART" id="SM00852">
    <property type="entry name" value="MoCF_biosynth"/>
    <property type="match status" value="1"/>
</dbReference>
<dbReference type="InterPro" id="IPR038987">
    <property type="entry name" value="MoeA-like"/>
</dbReference>
<dbReference type="PANTHER" id="PTHR10192">
    <property type="entry name" value="MOLYBDOPTERIN BIOSYNTHESIS PROTEIN"/>
    <property type="match status" value="1"/>
</dbReference>
<keyword evidence="4" id="KW-0808">Transferase</keyword>
<keyword evidence="4" id="KW-0501">Molybdenum cofactor biosynthesis</keyword>
<evidence type="ECO:0000313" key="6">
    <source>
        <dbReference type="EMBL" id="MDG4475743.1"/>
    </source>
</evidence>
<comment type="pathway">
    <text evidence="4">Cofactor biosynthesis; molybdopterin biosynthesis.</text>
</comment>
<dbReference type="GO" id="GO:0046872">
    <property type="term" value="F:metal ion binding"/>
    <property type="evidence" value="ECO:0007669"/>
    <property type="project" value="UniProtKB-UniRule"/>
</dbReference>
<dbReference type="Gene3D" id="2.40.340.10">
    <property type="entry name" value="MoeA, C-terminal, domain IV"/>
    <property type="match status" value="1"/>
</dbReference>
<reference evidence="6" key="1">
    <citation type="journal article" date="2022" name="bioRxiv">
        <title>Thiovibrio frasassiensisgen. nov., sp. nov., an autotrophic, elemental sulfur disproportionating bacterium isolated from sulfidic karst sediment, and proposal of Thiovibrionaceae fam. nov.</title>
        <authorList>
            <person name="Aronson H."/>
            <person name="Thomas C."/>
            <person name="Bhattacharyya M."/>
            <person name="Eckstein S."/>
            <person name="Jensen S."/>
            <person name="Barco R."/>
            <person name="Macalady J."/>
            <person name="Amend J."/>
        </authorList>
    </citation>
    <scope>NUCLEOTIDE SEQUENCE</scope>
    <source>
        <strain evidence="6">RS19-109</strain>
    </source>
</reference>
<dbReference type="GO" id="GO:0005829">
    <property type="term" value="C:cytosol"/>
    <property type="evidence" value="ECO:0007669"/>
    <property type="project" value="TreeGrafter"/>
</dbReference>
<dbReference type="Gene3D" id="3.90.105.10">
    <property type="entry name" value="Molybdopterin biosynthesis moea protein, domain 2"/>
    <property type="match status" value="1"/>
</dbReference>
<evidence type="ECO:0000256" key="3">
    <source>
        <dbReference type="ARBA" id="ARBA00047317"/>
    </source>
</evidence>
<dbReference type="GO" id="GO:0006777">
    <property type="term" value="P:Mo-molybdopterin cofactor biosynthetic process"/>
    <property type="evidence" value="ECO:0007669"/>
    <property type="project" value="UniProtKB-UniRule"/>
</dbReference>
<comment type="caution">
    <text evidence="6">The sequence shown here is derived from an EMBL/GenBank/DDBJ whole genome shotgun (WGS) entry which is preliminary data.</text>
</comment>
<sequence>MPILSLKDAQQLIVSQCSALSTETVSLPEACDRIAGQAIKAIHAVPAFARSAMDGYAVNSRDLTGGAEPVSLKITGEIAAGTTDLPRLTRKSAIAIMTGGALPPGANQVVPFERCERKGSLVLVHSPPRPGAFIRARGTDLAAKQTIVRAGAKIEPQHLPLLAESGLAQVSVVARPELAIICTGSELLDTLDTPETGQIIGGNRFLLAALLRAGGATSRDFGLVADDCDRIVALLREALDGPSQGVITTGGMGPGNYDLLPQAFATLGIRPLYTALAVRPGRSTMFGLYRGKPIFALPGPPPAVFLLFHELVLPALRTMQRQHRPLPPLVRATLATPILLKKTGILNLKGAVASLSGKHLSVRPCRKNEAANAIIHLPPNRKHLLSGEDVSLRFCNPAFL</sequence>
<comment type="similarity">
    <text evidence="2 4">Belongs to the MoeA family.</text>
</comment>
<comment type="catalytic activity">
    <reaction evidence="3">
        <text>adenylyl-molybdopterin + molybdate = Mo-molybdopterin + AMP + H(+)</text>
        <dbReference type="Rhea" id="RHEA:35047"/>
        <dbReference type="ChEBI" id="CHEBI:15378"/>
        <dbReference type="ChEBI" id="CHEBI:36264"/>
        <dbReference type="ChEBI" id="CHEBI:62727"/>
        <dbReference type="ChEBI" id="CHEBI:71302"/>
        <dbReference type="ChEBI" id="CHEBI:456215"/>
        <dbReference type="EC" id="2.10.1.1"/>
    </reaction>
</comment>